<dbReference type="Proteomes" id="UP000248887">
    <property type="component" value="Unassembled WGS sequence"/>
</dbReference>
<sequence length="377" mass="38633">MEEILASIRRIISDEVAAEPQASRSENPRVAASLPADAMADVPAAVMDANGVEAHGGADAISTAATPPSGAPVRRASPAIRAAGEPRSPAIYSSYAPAGRSPAIDPFVSSRRQSAAAAALAPQVAEPASALQRPLVAEASRPERAPTEALLAEAEATDDADLGASLSAALFDLSLVEQAVQAELATMTADVAPPAPVADDDTVVADSSDVGYEPAGMASVPASDTDTADSSATSLPATSAPEIDDMQVQAKAAHVPQRAAGSEPAEERRAIEVRVNEPARPAEPRFLAAATRATSTPADAAPLPEAPSRLVSTATNAAVSTAFGTLARTVASNSRTVDDLVTEALRPMLKAWLDENLPTLVERLVRAEIERVARQGQ</sequence>
<dbReference type="EMBL" id="QFQD01000051">
    <property type="protein sequence ID" value="PZQ81137.1"/>
    <property type="molecule type" value="Genomic_DNA"/>
</dbReference>
<evidence type="ECO:0000313" key="2">
    <source>
        <dbReference type="EMBL" id="PZQ81137.1"/>
    </source>
</evidence>
<dbReference type="Pfam" id="PF10691">
    <property type="entry name" value="DUF2497"/>
    <property type="match status" value="1"/>
</dbReference>
<organism evidence="2 3">
    <name type="scientific">Ancylobacter novellus</name>
    <name type="common">Thiobacillus novellus</name>
    <dbReference type="NCBI Taxonomy" id="921"/>
    <lineage>
        <taxon>Bacteria</taxon>
        <taxon>Pseudomonadati</taxon>
        <taxon>Pseudomonadota</taxon>
        <taxon>Alphaproteobacteria</taxon>
        <taxon>Hyphomicrobiales</taxon>
        <taxon>Xanthobacteraceae</taxon>
        <taxon>Ancylobacter</taxon>
    </lineage>
</organism>
<gene>
    <name evidence="2" type="ORF">DI549_14950</name>
</gene>
<evidence type="ECO:0008006" key="4">
    <source>
        <dbReference type="Google" id="ProtNLM"/>
    </source>
</evidence>
<feature type="region of interest" description="Disordered" evidence="1">
    <location>
        <begin position="213"/>
        <end position="242"/>
    </location>
</feature>
<accession>A0A2W5SEB9</accession>
<feature type="compositionally biased region" description="Low complexity" evidence="1">
    <location>
        <begin position="218"/>
        <end position="241"/>
    </location>
</feature>
<proteinExistence type="predicted"/>
<protein>
    <recommendedName>
        <fullName evidence="4">DUF2497 domain-containing protein</fullName>
    </recommendedName>
</protein>
<comment type="caution">
    <text evidence="2">The sequence shown here is derived from an EMBL/GenBank/DDBJ whole genome shotgun (WGS) entry which is preliminary data.</text>
</comment>
<reference evidence="2 3" key="1">
    <citation type="submission" date="2017-08" db="EMBL/GenBank/DDBJ databases">
        <title>Infants hospitalized years apart are colonized by the same room-sourced microbial strains.</title>
        <authorList>
            <person name="Brooks B."/>
            <person name="Olm M.R."/>
            <person name="Firek B.A."/>
            <person name="Baker R."/>
            <person name="Thomas B.C."/>
            <person name="Morowitz M.J."/>
            <person name="Banfield J.F."/>
        </authorList>
    </citation>
    <scope>NUCLEOTIDE SEQUENCE [LARGE SCALE GENOMIC DNA]</scope>
    <source>
        <strain evidence="2">S2_005_001_R2_27</strain>
    </source>
</reference>
<evidence type="ECO:0000313" key="3">
    <source>
        <dbReference type="Proteomes" id="UP000248887"/>
    </source>
</evidence>
<name>A0A2W5SEB9_ANCNO</name>
<evidence type="ECO:0000256" key="1">
    <source>
        <dbReference type="SAM" id="MobiDB-lite"/>
    </source>
</evidence>
<dbReference type="InterPro" id="IPR019632">
    <property type="entry name" value="DUF2497"/>
</dbReference>
<dbReference type="AlphaFoldDB" id="A0A2W5SEB9"/>